<evidence type="ECO:0000256" key="2">
    <source>
        <dbReference type="ARBA" id="ARBA00022553"/>
    </source>
</evidence>
<proteinExistence type="inferred from homology"/>
<keyword evidence="4 11" id="KW-0519">Myristate</keyword>
<sequence length="108" mass="11544">MGAECCKRVCCQLHPGASDSLKDSSGKFVQLGSEFSVLTDTSDDDEDRTAQDRDDSKQRLLGPVPENAIPTTVPVRVQTGSRGSDRVGRRANGSVKPGSIKKKARAVL</sequence>
<gene>
    <name evidence="14" type="primary">M99</name>
</gene>
<keyword evidence="8 11" id="KW-0472">Membrane</keyword>
<evidence type="ECO:0000256" key="9">
    <source>
        <dbReference type="ARBA" id="ARBA00023139"/>
    </source>
</evidence>
<accession>A0A9Y1IL57</accession>
<keyword evidence="1 11" id="KW-1032">Host cell membrane</keyword>
<dbReference type="GO" id="GO:0044178">
    <property type="term" value="C:host cell Golgi membrane"/>
    <property type="evidence" value="ECO:0007669"/>
    <property type="project" value="UniProtKB-SubCell"/>
</dbReference>
<evidence type="ECO:0000256" key="4">
    <source>
        <dbReference type="ARBA" id="ARBA00022707"/>
    </source>
</evidence>
<keyword evidence="9 11" id="KW-0564">Palmitate</keyword>
<comment type="similarity">
    <text evidence="11">Belongs to the herpesviridae cytoplasmic envelopment protein 3 family.</text>
</comment>
<keyword evidence="3 11" id="KW-0920">Virion tegument</keyword>
<feature type="lipid moiety-binding region" description="N-myristoyl glycine; by host" evidence="11">
    <location>
        <position position="2"/>
    </location>
</feature>
<dbReference type="GO" id="GO:0020002">
    <property type="term" value="C:host cell plasma membrane"/>
    <property type="evidence" value="ECO:0007669"/>
    <property type="project" value="UniProtKB-SubCell"/>
</dbReference>
<comment type="PTM">
    <text evidence="11">Phosphorylated. Phosphorylation does not seem to be required for recycling to the host Golgi apparatus. Packaging is selective for underphosphorylated forms.</text>
</comment>
<evidence type="ECO:0000256" key="7">
    <source>
        <dbReference type="ARBA" id="ARBA00022870"/>
    </source>
</evidence>
<dbReference type="EMBL" id="OP429122">
    <property type="protein sequence ID" value="WEG68957.1"/>
    <property type="molecule type" value="Genomic_DNA"/>
</dbReference>
<name>A0A9Y1IL57_9BETA</name>
<dbReference type="GO" id="GO:0019033">
    <property type="term" value="C:viral tegument"/>
    <property type="evidence" value="ECO:0007669"/>
    <property type="project" value="UniProtKB-SubCell"/>
</dbReference>
<evidence type="ECO:0000313" key="14">
    <source>
        <dbReference type="EMBL" id="WEG68957.1"/>
    </source>
</evidence>
<keyword evidence="2 11" id="KW-0597">Phosphoprotein</keyword>
<comment type="subcellular location">
    <subcellularLocation>
        <location evidence="11">Virion tegument</location>
    </subcellularLocation>
    <subcellularLocation>
        <location evidence="11">Virion membrane</location>
        <topology evidence="11">Lipid-anchor</topology>
    </subcellularLocation>
    <subcellularLocation>
        <location evidence="11">Host cell membrane</location>
        <topology evidence="11">Lipid-anchor</topology>
        <orientation evidence="11">Cytoplasmic side</orientation>
    </subcellularLocation>
    <subcellularLocation>
        <location evidence="11">Host Golgi apparatus membrane</location>
        <topology evidence="11">Lipid-anchor</topology>
        <orientation evidence="11">Cytoplasmic side</orientation>
    </subcellularLocation>
    <text evidence="11">Virion membrane-associated tegument protein. Associates with host membrane lipids rafts. During virion morphogenesis, this protein probably accumulates in the endosomes and trans-Golgi where secondary envelopment occurs. It is probably transported to the cell surface from where it is endocytosed and directed to the trans-Golgi network (TGN).</text>
</comment>
<feature type="region of interest" description="Disordered" evidence="12">
    <location>
        <begin position="38"/>
        <end position="108"/>
    </location>
</feature>
<dbReference type="Pfam" id="PF17474">
    <property type="entry name" value="U71"/>
    <property type="match status" value="1"/>
</dbReference>
<feature type="compositionally biased region" description="Basic residues" evidence="12">
    <location>
        <begin position="99"/>
        <end position="108"/>
    </location>
</feature>
<keyword evidence="7 11" id="KW-1043">Host membrane</keyword>
<dbReference type="InterPro" id="IPR020170">
    <property type="entry name" value="Herpes_UL11_megaloV/roseoloV"/>
</dbReference>
<dbReference type="GO" id="GO:0046760">
    <property type="term" value="P:viral budding from Golgi membrane"/>
    <property type="evidence" value="ECO:0007669"/>
    <property type="project" value="UniProtKB-UniRule"/>
</dbReference>
<dbReference type="HAMAP" id="MF_04041">
    <property type="entry name" value="HSV_CEP3_betahv"/>
    <property type="match status" value="1"/>
</dbReference>
<reference evidence="14" key="2">
    <citation type="submission" date="2023-06" db="EMBL/GenBank/DDBJ databases">
        <title>Isolation and genome sequencing of cytomegaloviruses from Natal multimammate mice (Mastomys natalensis).</title>
        <authorList>
            <person name="Jarvis M.A."/>
            <person name="Davison A.J."/>
        </authorList>
    </citation>
    <scope>NUCLEOTIDE SEQUENCE</scope>
    <source>
        <strain evidence="13">Mnat29</strain>
        <strain evidence="14">Mnat36</strain>
    </source>
</reference>
<organism evidence="14">
    <name type="scientific">Mastomys natalensis cytomegalovirus 1</name>
    <dbReference type="NCBI Taxonomy" id="2973541"/>
    <lineage>
        <taxon>Viruses</taxon>
        <taxon>Duplodnaviria</taxon>
        <taxon>Heunggongvirae</taxon>
        <taxon>Peploviricota</taxon>
        <taxon>Herviviricetes</taxon>
        <taxon>Herpesvirales</taxon>
        <taxon>Orthoherpesviridae</taxon>
        <taxon>Betaherpesvirinae</taxon>
        <taxon>Muromegalovirus</taxon>
    </lineage>
</organism>
<comment type="PTM">
    <text evidence="11">Myristoylation and palmitoylation (probably on one or more of the nearby cysteines at the N-terminus) enable membrane-binding and Golgi apparatus-specific targeting and are essential for efficient packaging.</text>
</comment>
<evidence type="ECO:0000256" key="12">
    <source>
        <dbReference type="SAM" id="MobiDB-lite"/>
    </source>
</evidence>
<feature type="initiator methionine" description="Removed; by host" evidence="11">
    <location>
        <position position="1"/>
    </location>
</feature>
<comment type="function">
    <text evidence="11">Plays an important role in the cytoplasmic envelopment of tegument proteins and capsids during the assembly and egress processes. Participates also in viral entry at the fusion step probably by regulating the core fusion machinery.</text>
</comment>
<evidence type="ECO:0000313" key="13">
    <source>
        <dbReference type="EMBL" id="WEG68821.1"/>
    </source>
</evidence>
<evidence type="ECO:0000256" key="11">
    <source>
        <dbReference type="HAMAP-Rule" id="MF_04041"/>
    </source>
</evidence>
<evidence type="ECO:0000256" key="6">
    <source>
        <dbReference type="ARBA" id="ARBA00022844"/>
    </source>
</evidence>
<evidence type="ECO:0000256" key="1">
    <source>
        <dbReference type="ARBA" id="ARBA00022511"/>
    </source>
</evidence>
<protein>
    <recommendedName>
        <fullName evidence="11">Cytoplasmic envelopment protein 3</fullName>
    </recommendedName>
</protein>
<evidence type="ECO:0000256" key="3">
    <source>
        <dbReference type="ARBA" id="ARBA00022580"/>
    </source>
</evidence>
<dbReference type="EMBL" id="OP429121">
    <property type="protein sequence ID" value="WEG68821.1"/>
    <property type="molecule type" value="Genomic_DNA"/>
</dbReference>
<reference evidence="14" key="1">
    <citation type="submission" date="2022-09" db="EMBL/GenBank/DDBJ databases">
        <authorList>
            <person name="Vucak M."/>
            <person name="Davison A.J."/>
        </authorList>
    </citation>
    <scope>NUCLEOTIDE SEQUENCE</scope>
    <source>
        <strain evidence="13">Mnat29</strain>
        <strain evidence="14">Mnat36</strain>
    </source>
</reference>
<keyword evidence="5 11" id="KW-1040">Host Golgi apparatus</keyword>
<comment type="subunit">
    <text evidence="11">Interacts with cytoplasmic envelopment protein 2; this interaction is essential for the proper localization of each protein to the assembly complex and thus for the production of infectious virus.</text>
</comment>
<keyword evidence="6 11" id="KW-0946">Virion</keyword>
<dbReference type="InterPro" id="IPR034705">
    <property type="entry name" value="HSV_CEP3_betahv"/>
</dbReference>
<evidence type="ECO:0000256" key="8">
    <source>
        <dbReference type="ARBA" id="ARBA00023136"/>
    </source>
</evidence>
<evidence type="ECO:0000256" key="10">
    <source>
        <dbReference type="ARBA" id="ARBA00023288"/>
    </source>
</evidence>
<dbReference type="EMBL" id="OP429138">
    <property type="protein sequence ID" value="WEG71185.1"/>
    <property type="molecule type" value="Genomic_DNA"/>
</dbReference>
<evidence type="ECO:0000256" key="5">
    <source>
        <dbReference type="ARBA" id="ARBA00022812"/>
    </source>
</evidence>
<feature type="compositionally biased region" description="Basic and acidic residues" evidence="12">
    <location>
        <begin position="48"/>
        <end position="58"/>
    </location>
</feature>
<keyword evidence="10 11" id="KW-0449">Lipoprotein</keyword>
<dbReference type="GO" id="GO:0055036">
    <property type="term" value="C:virion membrane"/>
    <property type="evidence" value="ECO:0007669"/>
    <property type="project" value="UniProtKB-SubCell"/>
</dbReference>